<keyword evidence="4" id="KW-0597">Phosphoprotein</keyword>
<dbReference type="GO" id="GO:0004673">
    <property type="term" value="F:protein histidine kinase activity"/>
    <property type="evidence" value="ECO:0007669"/>
    <property type="project" value="UniProtKB-EC"/>
</dbReference>
<keyword evidence="8" id="KW-0067">ATP-binding</keyword>
<dbReference type="SUPFAM" id="SSF55874">
    <property type="entry name" value="ATPase domain of HSP90 chaperone/DNA topoisomerase II/histidine kinase"/>
    <property type="match status" value="1"/>
</dbReference>
<keyword evidence="14" id="KW-1185">Reference proteome</keyword>
<feature type="transmembrane region" description="Helical" evidence="10">
    <location>
        <begin position="175"/>
        <end position="194"/>
    </location>
</feature>
<dbReference type="PROSITE" id="PS50885">
    <property type="entry name" value="HAMP"/>
    <property type="match status" value="1"/>
</dbReference>
<evidence type="ECO:0000256" key="10">
    <source>
        <dbReference type="SAM" id="Phobius"/>
    </source>
</evidence>
<keyword evidence="6" id="KW-0547">Nucleotide-binding</keyword>
<dbReference type="PANTHER" id="PTHR44936">
    <property type="entry name" value="SENSOR PROTEIN CREC"/>
    <property type="match status" value="1"/>
</dbReference>
<dbReference type="EC" id="2.7.13.3" evidence="3"/>
<feature type="domain" description="HAMP" evidence="12">
    <location>
        <begin position="196"/>
        <end position="251"/>
    </location>
</feature>
<keyword evidence="10" id="KW-1133">Transmembrane helix</keyword>
<dbReference type="InterPro" id="IPR003660">
    <property type="entry name" value="HAMP_dom"/>
</dbReference>
<feature type="transmembrane region" description="Helical" evidence="10">
    <location>
        <begin position="23"/>
        <end position="46"/>
    </location>
</feature>
<feature type="coiled-coil region" evidence="9">
    <location>
        <begin position="232"/>
        <end position="259"/>
    </location>
</feature>
<dbReference type="InterPro" id="IPR004358">
    <property type="entry name" value="Sig_transdc_His_kin-like_C"/>
</dbReference>
<dbReference type="Gene3D" id="3.30.565.10">
    <property type="entry name" value="Histidine kinase-like ATPase, C-terminal domain"/>
    <property type="match status" value="1"/>
</dbReference>
<dbReference type="InterPro" id="IPR005467">
    <property type="entry name" value="His_kinase_dom"/>
</dbReference>
<feature type="domain" description="Histidine kinase" evidence="11">
    <location>
        <begin position="265"/>
        <end position="476"/>
    </location>
</feature>
<dbReference type="GO" id="GO:0005524">
    <property type="term" value="F:ATP binding"/>
    <property type="evidence" value="ECO:0007669"/>
    <property type="project" value="UniProtKB-KW"/>
</dbReference>
<evidence type="ECO:0000256" key="7">
    <source>
        <dbReference type="ARBA" id="ARBA00022777"/>
    </source>
</evidence>
<organism evidence="13 14">
    <name type="scientific">Hartmannibacter diazotrophicus</name>
    <dbReference type="NCBI Taxonomy" id="1482074"/>
    <lineage>
        <taxon>Bacteria</taxon>
        <taxon>Pseudomonadati</taxon>
        <taxon>Pseudomonadota</taxon>
        <taxon>Alphaproteobacteria</taxon>
        <taxon>Hyphomicrobiales</taxon>
        <taxon>Pleomorphomonadaceae</taxon>
        <taxon>Hartmannibacter</taxon>
    </lineage>
</organism>
<proteinExistence type="predicted"/>
<keyword evidence="7" id="KW-0418">Kinase</keyword>
<dbReference type="GO" id="GO:0016020">
    <property type="term" value="C:membrane"/>
    <property type="evidence" value="ECO:0007669"/>
    <property type="project" value="UniProtKB-SubCell"/>
</dbReference>
<evidence type="ECO:0000313" key="14">
    <source>
        <dbReference type="Proteomes" id="UP000223606"/>
    </source>
</evidence>
<evidence type="ECO:0000256" key="2">
    <source>
        <dbReference type="ARBA" id="ARBA00004370"/>
    </source>
</evidence>
<dbReference type="InterPro" id="IPR050980">
    <property type="entry name" value="2C_sensor_his_kinase"/>
</dbReference>
<dbReference type="KEGG" id="hdi:HDIA_0518"/>
<dbReference type="SMART" id="SM00387">
    <property type="entry name" value="HATPase_c"/>
    <property type="match status" value="1"/>
</dbReference>
<dbReference type="Pfam" id="PF02518">
    <property type="entry name" value="HATPase_c"/>
    <property type="match status" value="1"/>
</dbReference>
<evidence type="ECO:0000259" key="11">
    <source>
        <dbReference type="PROSITE" id="PS50109"/>
    </source>
</evidence>
<dbReference type="InterPro" id="IPR003594">
    <property type="entry name" value="HATPase_dom"/>
</dbReference>
<dbReference type="PROSITE" id="PS50109">
    <property type="entry name" value="HIS_KIN"/>
    <property type="match status" value="1"/>
</dbReference>
<keyword evidence="10" id="KW-0812">Transmembrane</keyword>
<evidence type="ECO:0000256" key="4">
    <source>
        <dbReference type="ARBA" id="ARBA00022553"/>
    </source>
</evidence>
<evidence type="ECO:0000256" key="9">
    <source>
        <dbReference type="SAM" id="Coils"/>
    </source>
</evidence>
<dbReference type="OrthoDB" id="9784218at2"/>
<evidence type="ECO:0000256" key="8">
    <source>
        <dbReference type="ARBA" id="ARBA00022840"/>
    </source>
</evidence>
<dbReference type="Proteomes" id="UP000223606">
    <property type="component" value="Chromosome 1"/>
</dbReference>
<dbReference type="Gene3D" id="6.10.340.10">
    <property type="match status" value="1"/>
</dbReference>
<dbReference type="GO" id="GO:0007165">
    <property type="term" value="P:signal transduction"/>
    <property type="evidence" value="ECO:0007669"/>
    <property type="project" value="InterPro"/>
</dbReference>
<keyword evidence="5 13" id="KW-0808">Transferase</keyword>
<dbReference type="AlphaFoldDB" id="A0A2C9D1J7"/>
<dbReference type="PRINTS" id="PR00344">
    <property type="entry name" value="BCTRLSENSOR"/>
</dbReference>
<name>A0A2C9D1J7_9HYPH</name>
<protein>
    <recommendedName>
        <fullName evidence="3">histidine kinase</fullName>
        <ecNumber evidence="3">2.7.13.3</ecNumber>
    </recommendedName>
</protein>
<comment type="subcellular location">
    <subcellularLocation>
        <location evidence="2">Membrane</location>
    </subcellularLocation>
</comment>
<evidence type="ECO:0000256" key="3">
    <source>
        <dbReference type="ARBA" id="ARBA00012438"/>
    </source>
</evidence>
<dbReference type="InterPro" id="IPR036890">
    <property type="entry name" value="HATPase_C_sf"/>
</dbReference>
<dbReference type="RefSeq" id="WP_099554071.1">
    <property type="nucleotide sequence ID" value="NZ_LT960614.1"/>
</dbReference>
<comment type="catalytic activity">
    <reaction evidence="1">
        <text>ATP + protein L-histidine = ADP + protein N-phospho-L-histidine.</text>
        <dbReference type="EC" id="2.7.13.3"/>
    </reaction>
</comment>
<evidence type="ECO:0000259" key="12">
    <source>
        <dbReference type="PROSITE" id="PS50885"/>
    </source>
</evidence>
<evidence type="ECO:0000256" key="1">
    <source>
        <dbReference type="ARBA" id="ARBA00000085"/>
    </source>
</evidence>
<dbReference type="PANTHER" id="PTHR44936:SF10">
    <property type="entry name" value="SENSOR PROTEIN RSTB"/>
    <property type="match status" value="1"/>
</dbReference>
<accession>A0A2C9D1J7</accession>
<evidence type="ECO:0000256" key="6">
    <source>
        <dbReference type="ARBA" id="ARBA00022741"/>
    </source>
</evidence>
<keyword evidence="10" id="KW-0472">Membrane</keyword>
<reference evidence="14" key="1">
    <citation type="submission" date="2017-09" db="EMBL/GenBank/DDBJ databases">
        <title>Genome sequence of Nannocystis excedens DSM 71.</title>
        <authorList>
            <person name="Blom J."/>
        </authorList>
    </citation>
    <scope>NUCLEOTIDE SEQUENCE [LARGE SCALE GENOMIC DNA]</scope>
    <source>
        <strain evidence="14">type strain: E19</strain>
    </source>
</reference>
<evidence type="ECO:0000313" key="13">
    <source>
        <dbReference type="EMBL" id="SON54059.1"/>
    </source>
</evidence>
<sequence length="488" mass="53224">MTEGKEPPAGETPRGRIGLSARLLMLTILFVMLSEVLIYVPSIANFERTVLEARLRNGLIAARSLMLVPNDEELPEAMQATLLKELDASALAVRDDGMKRLLASTAHPPTVDRDIRIDMLGPLASIHDAFDTLVFGGDRTIRLTGAFPEEPDHELEMVFSEAPLREQMLTFSRNILLLSLMISVVTASLVYISLQRMLIAPMKRIGKAVRRFAEDPENPANIIEPSNRTDEIGGAERGLAEMQQRLQDMLKQQKHLADLGLAVSKINHDLRNMLASAQLVSDRLASVADPTVQRVAPKLIAALDRAITYCQSVLAYGKAQEQAPNRRLLALNRLAGDVGETAGVIGHGYIEWINAVDEALEIDADPDQMFRVLVNLVRNAAQALEGPADASLVSRITLSAERVGSVVRIRVADTGPGLPEKARESLFKAFQGSMRRGGTGLGLAIAAELVRAHGGTITLLDITPGTTFEIEIPDRPVQLKDVRRSRAS</sequence>
<evidence type="ECO:0000256" key="5">
    <source>
        <dbReference type="ARBA" id="ARBA00022679"/>
    </source>
</evidence>
<dbReference type="EMBL" id="LT960614">
    <property type="protein sequence ID" value="SON54059.1"/>
    <property type="molecule type" value="Genomic_DNA"/>
</dbReference>
<gene>
    <name evidence="13" type="primary">glnL_1</name>
    <name evidence="13" type="ORF">HDIA_0518</name>
</gene>
<dbReference type="CDD" id="cd00075">
    <property type="entry name" value="HATPase"/>
    <property type="match status" value="1"/>
</dbReference>
<keyword evidence="9" id="KW-0175">Coiled coil</keyword>